<organism evidence="3 4">
    <name type="scientific">Afipia clevelandensis ATCC 49720</name>
    <dbReference type="NCBI Taxonomy" id="883079"/>
    <lineage>
        <taxon>Bacteria</taxon>
        <taxon>Pseudomonadati</taxon>
        <taxon>Pseudomonadota</taxon>
        <taxon>Alphaproteobacteria</taxon>
        <taxon>Hyphomicrobiales</taxon>
        <taxon>Nitrobacteraceae</taxon>
        <taxon>Afipia</taxon>
    </lineage>
</organism>
<dbReference type="HOGENOM" id="CLU_098944_0_0_5"/>
<name>K8PAX5_9BRAD</name>
<dbReference type="PATRIC" id="fig|883079.3.peg.1194"/>
<feature type="compositionally biased region" description="Low complexity" evidence="1">
    <location>
        <begin position="43"/>
        <end position="66"/>
    </location>
</feature>
<feature type="region of interest" description="Disordered" evidence="1">
    <location>
        <begin position="43"/>
        <end position="71"/>
    </location>
</feature>
<protein>
    <submittedName>
        <fullName evidence="3">Uncharacterized protein</fullName>
    </submittedName>
</protein>
<keyword evidence="2" id="KW-0732">Signal</keyword>
<feature type="signal peptide" evidence="2">
    <location>
        <begin position="1"/>
        <end position="24"/>
    </location>
</feature>
<gene>
    <name evidence="3" type="ORF">HMPREF9696_01170</name>
</gene>
<feature type="chain" id="PRO_5003922089" evidence="2">
    <location>
        <begin position="25"/>
        <end position="244"/>
    </location>
</feature>
<evidence type="ECO:0000256" key="2">
    <source>
        <dbReference type="SAM" id="SignalP"/>
    </source>
</evidence>
<dbReference type="RefSeq" id="WP_002712036.1">
    <property type="nucleotide sequence ID" value="NZ_KB375281.1"/>
</dbReference>
<evidence type="ECO:0000313" key="4">
    <source>
        <dbReference type="Proteomes" id="UP000001095"/>
    </source>
</evidence>
<comment type="caution">
    <text evidence="3">The sequence shown here is derived from an EMBL/GenBank/DDBJ whole genome shotgun (WGS) entry which is preliminary data.</text>
</comment>
<evidence type="ECO:0000313" key="3">
    <source>
        <dbReference type="EMBL" id="EKS38701.1"/>
    </source>
</evidence>
<dbReference type="AlphaFoldDB" id="K8PAX5"/>
<keyword evidence="4" id="KW-1185">Reference proteome</keyword>
<proteinExistence type="predicted"/>
<dbReference type="EMBL" id="AGWY01000006">
    <property type="protein sequence ID" value="EKS38701.1"/>
    <property type="molecule type" value="Genomic_DNA"/>
</dbReference>
<sequence length="244" mass="26689">MLRRKTIFLSGLGFAALVAGGFTAAPILTAEADAPVIKTQATTAPETTAAIPTTETKPEPDAGAAPEAERVLTPEEQKAAAAKQVFDKAMADAAALNAEYENFKRGRSKKPVSLSAFRSLELRLDMIADADPSNTQARDMAGMMKMRQYEILQPSVEIAASANRLLFAHAMAERMRDDGTKVMVSGARNSAVRFVSPHMTRQMAMQLSESAKIPEKAKALQFQRVVFGNGRRSWTYDVRRNRLR</sequence>
<dbReference type="Proteomes" id="UP000001095">
    <property type="component" value="Unassembled WGS sequence"/>
</dbReference>
<accession>K8PAX5</accession>
<evidence type="ECO:0000256" key="1">
    <source>
        <dbReference type="SAM" id="MobiDB-lite"/>
    </source>
</evidence>
<reference evidence="3 4" key="1">
    <citation type="submission" date="2012-04" db="EMBL/GenBank/DDBJ databases">
        <title>The Genome Sequence of Afipia clevelandensis ATCC 49720.</title>
        <authorList>
            <consortium name="The Broad Institute Genome Sequencing Platform"/>
            <person name="Earl A."/>
            <person name="Ward D."/>
            <person name="Feldgarden M."/>
            <person name="Gevers D."/>
            <person name="Huys G."/>
            <person name="Walker B."/>
            <person name="Young S.K."/>
            <person name="Zeng Q."/>
            <person name="Gargeya S."/>
            <person name="Fitzgerald M."/>
            <person name="Haas B."/>
            <person name="Abouelleil A."/>
            <person name="Alvarado L."/>
            <person name="Arachchi H.M."/>
            <person name="Berlin A."/>
            <person name="Chapman S.B."/>
            <person name="Goldberg J."/>
            <person name="Griggs A."/>
            <person name="Gujja S."/>
            <person name="Hansen M."/>
            <person name="Howarth C."/>
            <person name="Imamovic A."/>
            <person name="Larimer J."/>
            <person name="McCowen C."/>
            <person name="Montmayeur A."/>
            <person name="Murphy C."/>
            <person name="Neiman D."/>
            <person name="Pearson M."/>
            <person name="Priest M."/>
            <person name="Roberts A."/>
            <person name="Saif S."/>
            <person name="Shea T."/>
            <person name="Sisk P."/>
            <person name="Sykes S."/>
            <person name="Wortman J."/>
            <person name="Nusbaum C."/>
            <person name="Birren B."/>
        </authorList>
    </citation>
    <scope>NUCLEOTIDE SEQUENCE [LARGE SCALE GENOMIC DNA]</scope>
    <source>
        <strain evidence="3 4">ATCC 49720</strain>
    </source>
</reference>